<dbReference type="Proteomes" id="UP000185963">
    <property type="component" value="Unassembled WGS sequence"/>
</dbReference>
<protein>
    <submittedName>
        <fullName evidence="2">Uncharacterized protein</fullName>
    </submittedName>
</protein>
<evidence type="ECO:0000256" key="1">
    <source>
        <dbReference type="SAM" id="MobiDB-lite"/>
    </source>
</evidence>
<name>A0A1Q8WYM6_9ACTO</name>
<organism evidence="2 3">
    <name type="scientific">Actinomyces oris</name>
    <dbReference type="NCBI Taxonomy" id="544580"/>
    <lineage>
        <taxon>Bacteria</taxon>
        <taxon>Bacillati</taxon>
        <taxon>Actinomycetota</taxon>
        <taxon>Actinomycetes</taxon>
        <taxon>Actinomycetales</taxon>
        <taxon>Actinomycetaceae</taxon>
        <taxon>Actinomyces</taxon>
    </lineage>
</organism>
<sequence length="82" mass="8576">MRKRDAQAGDVPFMDGLGHSPVVPHPRQSQPVPSYPVVATTAPGRSAPSPCPDIFHVASGEPSDRTARFLAGGLRDGIQSTA</sequence>
<reference evidence="2 3" key="1">
    <citation type="submission" date="2016-12" db="EMBL/GenBank/DDBJ databases">
        <title>Genomic comparison of strains in the 'Actinomyces naeslundii' group.</title>
        <authorList>
            <person name="Mughal S.R."/>
            <person name="Do T."/>
            <person name="Gilbert S.C."/>
            <person name="Witherden E.A."/>
            <person name="Didelot X."/>
            <person name="Beighton D."/>
        </authorList>
    </citation>
    <scope>NUCLEOTIDE SEQUENCE [LARGE SCALE GENOMIC DNA]</scope>
    <source>
        <strain evidence="2 3">WE8B-23</strain>
    </source>
</reference>
<evidence type="ECO:0000313" key="2">
    <source>
        <dbReference type="EMBL" id="OLO73168.1"/>
    </source>
</evidence>
<accession>A0A1Q8WYM6</accession>
<gene>
    <name evidence="2" type="ORF">BKH20_00370</name>
</gene>
<feature type="region of interest" description="Disordered" evidence="1">
    <location>
        <begin position="1"/>
        <end position="50"/>
    </location>
</feature>
<comment type="caution">
    <text evidence="2">The sequence shown here is derived from an EMBL/GenBank/DDBJ whole genome shotgun (WGS) entry which is preliminary data.</text>
</comment>
<evidence type="ECO:0000313" key="3">
    <source>
        <dbReference type="Proteomes" id="UP000185963"/>
    </source>
</evidence>
<dbReference type="AlphaFoldDB" id="A0A1Q8WYM6"/>
<dbReference type="OrthoDB" id="9930534at2"/>
<dbReference type="EMBL" id="MSKS01000001">
    <property type="protein sequence ID" value="OLO73168.1"/>
    <property type="molecule type" value="Genomic_DNA"/>
</dbReference>
<proteinExistence type="predicted"/>